<accession>A0A5C3QEX0</accession>
<reference evidence="1 2" key="1">
    <citation type="journal article" date="2019" name="Nat. Ecol. Evol.">
        <title>Megaphylogeny resolves global patterns of mushroom evolution.</title>
        <authorList>
            <person name="Varga T."/>
            <person name="Krizsan K."/>
            <person name="Foldi C."/>
            <person name="Dima B."/>
            <person name="Sanchez-Garcia M."/>
            <person name="Sanchez-Ramirez S."/>
            <person name="Szollosi G.J."/>
            <person name="Szarkandi J.G."/>
            <person name="Papp V."/>
            <person name="Albert L."/>
            <person name="Andreopoulos W."/>
            <person name="Angelini C."/>
            <person name="Antonin V."/>
            <person name="Barry K.W."/>
            <person name="Bougher N.L."/>
            <person name="Buchanan P."/>
            <person name="Buyck B."/>
            <person name="Bense V."/>
            <person name="Catcheside P."/>
            <person name="Chovatia M."/>
            <person name="Cooper J."/>
            <person name="Damon W."/>
            <person name="Desjardin D."/>
            <person name="Finy P."/>
            <person name="Geml J."/>
            <person name="Haridas S."/>
            <person name="Hughes K."/>
            <person name="Justo A."/>
            <person name="Karasinski D."/>
            <person name="Kautmanova I."/>
            <person name="Kiss B."/>
            <person name="Kocsube S."/>
            <person name="Kotiranta H."/>
            <person name="LaButti K.M."/>
            <person name="Lechner B.E."/>
            <person name="Liimatainen K."/>
            <person name="Lipzen A."/>
            <person name="Lukacs Z."/>
            <person name="Mihaltcheva S."/>
            <person name="Morgado L.N."/>
            <person name="Niskanen T."/>
            <person name="Noordeloos M.E."/>
            <person name="Ohm R.A."/>
            <person name="Ortiz-Santana B."/>
            <person name="Ovrebo C."/>
            <person name="Racz N."/>
            <person name="Riley R."/>
            <person name="Savchenko A."/>
            <person name="Shiryaev A."/>
            <person name="Soop K."/>
            <person name="Spirin V."/>
            <person name="Szebenyi C."/>
            <person name="Tomsovsky M."/>
            <person name="Tulloss R.E."/>
            <person name="Uehling J."/>
            <person name="Grigoriev I.V."/>
            <person name="Vagvolgyi C."/>
            <person name="Papp T."/>
            <person name="Martin F.M."/>
            <person name="Miettinen O."/>
            <person name="Hibbett D.S."/>
            <person name="Nagy L.G."/>
        </authorList>
    </citation>
    <scope>NUCLEOTIDE SEQUENCE [LARGE SCALE GENOMIC DNA]</scope>
    <source>
        <strain evidence="1 2">CBS 309.79</strain>
    </source>
</reference>
<proteinExistence type="predicted"/>
<dbReference type="Proteomes" id="UP000305067">
    <property type="component" value="Unassembled WGS sequence"/>
</dbReference>
<sequence length="312" mass="33684">MSCNCTKLVGEGPKNAQQQPCFDCGLSAAQACALPISPFAHQHFRRNSLALQQAESIAEDCKSKSAILDYAIELLQSRRDNMHQFRLAHLALLPPIASLSSEIVPLVLQEAVGYNETTLARGNLMGTVHHARGGTEYSSTDTIVAHGINGDGGVRALEACISSSDPSGGHSYAPVVDLVIQGFAEADEDSDVEDSDEVSDEEEAEDIFTPMTKFMSRLPALECLTIRHASKGAHDVDIDPMLHALLWDDEDDNDKSAPPVVPVQAQVSEAVEPPPRSICPTLIYLSADTLKDGIESRTGDTSRRQILHTTKL</sequence>
<dbReference type="AlphaFoldDB" id="A0A5C3QEX0"/>
<gene>
    <name evidence="1" type="ORF">BDV98DRAFT_593923</name>
</gene>
<dbReference type="EMBL" id="ML178828">
    <property type="protein sequence ID" value="TFL00596.1"/>
    <property type="molecule type" value="Genomic_DNA"/>
</dbReference>
<evidence type="ECO:0000313" key="2">
    <source>
        <dbReference type="Proteomes" id="UP000305067"/>
    </source>
</evidence>
<protein>
    <submittedName>
        <fullName evidence="1">Uncharacterized protein</fullName>
    </submittedName>
</protein>
<keyword evidence="2" id="KW-1185">Reference proteome</keyword>
<organism evidence="1 2">
    <name type="scientific">Pterulicium gracile</name>
    <dbReference type="NCBI Taxonomy" id="1884261"/>
    <lineage>
        <taxon>Eukaryota</taxon>
        <taxon>Fungi</taxon>
        <taxon>Dikarya</taxon>
        <taxon>Basidiomycota</taxon>
        <taxon>Agaricomycotina</taxon>
        <taxon>Agaricomycetes</taxon>
        <taxon>Agaricomycetidae</taxon>
        <taxon>Agaricales</taxon>
        <taxon>Pleurotineae</taxon>
        <taxon>Pterulaceae</taxon>
        <taxon>Pterulicium</taxon>
    </lineage>
</organism>
<evidence type="ECO:0000313" key="1">
    <source>
        <dbReference type="EMBL" id="TFL00596.1"/>
    </source>
</evidence>
<name>A0A5C3QEX0_9AGAR</name>